<name>A0ABZ0GT59_9GAMM</name>
<dbReference type="RefSeq" id="WP_348397302.1">
    <property type="nucleotide sequence ID" value="NZ_CP136600.1"/>
</dbReference>
<feature type="chain" id="PRO_5046566767" description="Secreted protein" evidence="1">
    <location>
        <begin position="24"/>
        <end position="257"/>
    </location>
</feature>
<dbReference type="EMBL" id="CP136600">
    <property type="protein sequence ID" value="WOH38533.1"/>
    <property type="molecule type" value="Genomic_DNA"/>
</dbReference>
<evidence type="ECO:0008006" key="4">
    <source>
        <dbReference type="Google" id="ProtNLM"/>
    </source>
</evidence>
<feature type="signal peptide" evidence="1">
    <location>
        <begin position="1"/>
        <end position="23"/>
    </location>
</feature>
<evidence type="ECO:0000313" key="3">
    <source>
        <dbReference type="Proteomes" id="UP001301442"/>
    </source>
</evidence>
<keyword evidence="3" id="KW-1185">Reference proteome</keyword>
<proteinExistence type="predicted"/>
<protein>
    <recommendedName>
        <fullName evidence="4">Secreted protein</fullName>
    </recommendedName>
</protein>
<sequence>MKKLHLSLSLIWLLGLLSFGSRASEENATPLTDVWVITIDNVNKKAFEKGLKAHMQYRVDKGEKVSWNVYTQVVGDQLDTYVLRACCTNWDKISDHNEWSKAAKTSKHWRENILKYIKHREHFYSKVDSDNSSWDTSKTFKYFSVDTLYPKPGERFEMQASIKAISDAAKQMQWPESWSWNRRIGGKPMLQLVVGHESYADMMPQDKSFFVRLSEQMNSKEDAQELLEEYGQSFSETNYSIWVHRIGLSSPETVSKN</sequence>
<evidence type="ECO:0000313" key="2">
    <source>
        <dbReference type="EMBL" id="WOH38533.1"/>
    </source>
</evidence>
<gene>
    <name evidence="2" type="ORF">RI844_04760</name>
</gene>
<keyword evidence="1" id="KW-0732">Signal</keyword>
<dbReference type="Proteomes" id="UP001301442">
    <property type="component" value="Chromosome"/>
</dbReference>
<accession>A0ABZ0GT59</accession>
<evidence type="ECO:0000256" key="1">
    <source>
        <dbReference type="SAM" id="SignalP"/>
    </source>
</evidence>
<reference evidence="2 3" key="1">
    <citation type="submission" date="2023-09" db="EMBL/GenBank/DDBJ databases">
        <authorList>
            <person name="Qi X."/>
        </authorList>
    </citation>
    <scope>NUCLEOTIDE SEQUENCE [LARGE SCALE GENOMIC DNA]</scope>
    <source>
        <strain evidence="2 3">S1-1</strain>
    </source>
</reference>
<organism evidence="2 3">
    <name type="scientific">Thalassotalea fonticola</name>
    <dbReference type="NCBI Taxonomy" id="3065649"/>
    <lineage>
        <taxon>Bacteria</taxon>
        <taxon>Pseudomonadati</taxon>
        <taxon>Pseudomonadota</taxon>
        <taxon>Gammaproteobacteria</taxon>
        <taxon>Alteromonadales</taxon>
        <taxon>Colwelliaceae</taxon>
        <taxon>Thalassotalea</taxon>
    </lineage>
</organism>